<reference evidence="2 3" key="1">
    <citation type="submission" date="2020-08" db="EMBL/GenBank/DDBJ databases">
        <title>Genomic Encyclopedia of Type Strains, Phase III (KMG-III): the genomes of soil and plant-associated and newly described type strains.</title>
        <authorList>
            <person name="Whitman W."/>
        </authorList>
    </citation>
    <scope>NUCLEOTIDE SEQUENCE [LARGE SCALE GENOMIC DNA]</scope>
    <source>
        <strain evidence="2 3">CECT 8075</strain>
    </source>
</reference>
<evidence type="ECO:0000256" key="1">
    <source>
        <dbReference type="SAM" id="MobiDB-lite"/>
    </source>
</evidence>
<evidence type="ECO:0000313" key="2">
    <source>
        <dbReference type="EMBL" id="MBB3210234.1"/>
    </source>
</evidence>
<dbReference type="Proteomes" id="UP000536179">
    <property type="component" value="Unassembled WGS sequence"/>
</dbReference>
<accession>A0A7W5H9B7</accession>
<feature type="region of interest" description="Disordered" evidence="1">
    <location>
        <begin position="1"/>
        <end position="73"/>
    </location>
</feature>
<proteinExistence type="predicted"/>
<dbReference type="EMBL" id="JACHXU010000034">
    <property type="protein sequence ID" value="MBB3210234.1"/>
    <property type="molecule type" value="Genomic_DNA"/>
</dbReference>
<sequence length="73" mass="8031">MRRTVKASETLTDRQNPHPKARGTAADRIPTNPTRFERPPSLAATGPERFKGKGQPEHGPLSCNGSYSKRETS</sequence>
<evidence type="ECO:0000313" key="3">
    <source>
        <dbReference type="Proteomes" id="UP000536179"/>
    </source>
</evidence>
<keyword evidence="3" id="KW-1185">Reference proteome</keyword>
<organism evidence="2 3">
    <name type="scientific">Aporhodopirellula rubra</name>
    <dbReference type="NCBI Taxonomy" id="980271"/>
    <lineage>
        <taxon>Bacteria</taxon>
        <taxon>Pseudomonadati</taxon>
        <taxon>Planctomycetota</taxon>
        <taxon>Planctomycetia</taxon>
        <taxon>Pirellulales</taxon>
        <taxon>Pirellulaceae</taxon>
        <taxon>Aporhodopirellula</taxon>
    </lineage>
</organism>
<name>A0A7W5H9B7_9BACT</name>
<gene>
    <name evidence="2" type="ORF">FHS27_006081</name>
</gene>
<comment type="caution">
    <text evidence="2">The sequence shown here is derived from an EMBL/GenBank/DDBJ whole genome shotgun (WGS) entry which is preliminary data.</text>
</comment>
<dbReference type="AlphaFoldDB" id="A0A7W5H9B7"/>
<protein>
    <submittedName>
        <fullName evidence="2">Uncharacterized protein</fullName>
    </submittedName>
</protein>